<keyword evidence="5" id="KW-0694">RNA-binding</keyword>
<dbReference type="Gene3D" id="2.30.30.30">
    <property type="match status" value="1"/>
</dbReference>
<protein>
    <recommendedName>
        <fullName evidence="4 5">Large ribosomal subunit protein uL24</fullName>
    </recommendedName>
</protein>
<keyword evidence="3 5" id="KW-0687">Ribonucleoprotein</keyword>
<dbReference type="CDD" id="cd06089">
    <property type="entry name" value="KOW_RPL26"/>
    <property type="match status" value="1"/>
</dbReference>
<sequence length="110" mass="12276">MKIKTGDQVKILAGKDHGKTGKVLQVFTEEKRASVEGLNLLVKHLRPQKRGEAGQRVEFPAPLNISNLLLLCPKCGKATRVGYESREVGEGEKKHTRKARICKKCKKIID</sequence>
<dbReference type="PATRIC" id="fig|1618634.3.peg.545"/>
<accession>A0A0G0QSD3</accession>
<comment type="similarity">
    <text evidence="1 5">Belongs to the universal ribosomal protein uL24 family.</text>
</comment>
<evidence type="ECO:0000259" key="6">
    <source>
        <dbReference type="SMART" id="SM00739"/>
    </source>
</evidence>
<evidence type="ECO:0000313" key="8">
    <source>
        <dbReference type="Proteomes" id="UP000034048"/>
    </source>
</evidence>
<name>A0A0G0QSD3_9BACT</name>
<gene>
    <name evidence="5" type="primary">rplX</name>
    <name evidence="7" type="ORF">UT42_C0049G0012</name>
</gene>
<dbReference type="GO" id="GO:0003735">
    <property type="term" value="F:structural constituent of ribosome"/>
    <property type="evidence" value="ECO:0007669"/>
    <property type="project" value="InterPro"/>
</dbReference>
<dbReference type="GO" id="GO:0005840">
    <property type="term" value="C:ribosome"/>
    <property type="evidence" value="ECO:0007669"/>
    <property type="project" value="UniProtKB-KW"/>
</dbReference>
<organism evidence="7 8">
    <name type="scientific">Candidatus Falkowbacteria bacterium GW2011_GWA2_39_24</name>
    <dbReference type="NCBI Taxonomy" id="1618634"/>
    <lineage>
        <taxon>Bacteria</taxon>
        <taxon>Candidatus Falkowiibacteriota</taxon>
    </lineage>
</organism>
<dbReference type="InterPro" id="IPR005824">
    <property type="entry name" value="KOW"/>
</dbReference>
<dbReference type="InterPro" id="IPR014722">
    <property type="entry name" value="Rib_uL2_dom2"/>
</dbReference>
<dbReference type="InterPro" id="IPR041988">
    <property type="entry name" value="Ribosomal_uL24_KOW"/>
</dbReference>
<proteinExistence type="inferred from homology"/>
<evidence type="ECO:0000256" key="5">
    <source>
        <dbReference type="HAMAP-Rule" id="MF_01326"/>
    </source>
</evidence>
<dbReference type="Pfam" id="PF17136">
    <property type="entry name" value="ribosomal_L24"/>
    <property type="match status" value="1"/>
</dbReference>
<dbReference type="GO" id="GO:0019843">
    <property type="term" value="F:rRNA binding"/>
    <property type="evidence" value="ECO:0007669"/>
    <property type="project" value="UniProtKB-UniRule"/>
</dbReference>
<dbReference type="GO" id="GO:1990904">
    <property type="term" value="C:ribonucleoprotein complex"/>
    <property type="evidence" value="ECO:0007669"/>
    <property type="project" value="UniProtKB-KW"/>
</dbReference>
<dbReference type="Pfam" id="PF00467">
    <property type="entry name" value="KOW"/>
    <property type="match status" value="1"/>
</dbReference>
<evidence type="ECO:0000256" key="3">
    <source>
        <dbReference type="ARBA" id="ARBA00023274"/>
    </source>
</evidence>
<comment type="caution">
    <text evidence="7">The sequence shown here is derived from an EMBL/GenBank/DDBJ whole genome shotgun (WGS) entry which is preliminary data.</text>
</comment>
<dbReference type="Proteomes" id="UP000034048">
    <property type="component" value="Unassembled WGS sequence"/>
</dbReference>
<feature type="domain" description="KOW" evidence="6">
    <location>
        <begin position="2"/>
        <end position="29"/>
    </location>
</feature>
<dbReference type="EMBL" id="LBWS01000049">
    <property type="protein sequence ID" value="KKR13275.1"/>
    <property type="molecule type" value="Genomic_DNA"/>
</dbReference>
<dbReference type="HAMAP" id="MF_01326_B">
    <property type="entry name" value="Ribosomal_uL24_B"/>
    <property type="match status" value="1"/>
</dbReference>
<dbReference type="InterPro" id="IPR003256">
    <property type="entry name" value="Ribosomal_uL24"/>
</dbReference>
<dbReference type="SMART" id="SM00739">
    <property type="entry name" value="KOW"/>
    <property type="match status" value="1"/>
</dbReference>
<dbReference type="InterPro" id="IPR057264">
    <property type="entry name" value="Ribosomal_uL24_C"/>
</dbReference>
<comment type="subunit">
    <text evidence="5">Part of the 50S ribosomal subunit.</text>
</comment>
<dbReference type="NCBIfam" id="TIGR01079">
    <property type="entry name" value="rplX_bact"/>
    <property type="match status" value="1"/>
</dbReference>
<evidence type="ECO:0000313" key="7">
    <source>
        <dbReference type="EMBL" id="KKR13275.1"/>
    </source>
</evidence>
<dbReference type="PANTHER" id="PTHR12903">
    <property type="entry name" value="MITOCHONDRIAL RIBOSOMAL PROTEIN L24"/>
    <property type="match status" value="1"/>
</dbReference>
<dbReference type="InterPro" id="IPR008991">
    <property type="entry name" value="Translation_prot_SH3-like_sf"/>
</dbReference>
<keyword evidence="2 5" id="KW-0689">Ribosomal protein</keyword>
<comment type="function">
    <text evidence="5">One of the proteins that surrounds the polypeptide exit tunnel on the outside of the subunit.</text>
</comment>
<dbReference type="AlphaFoldDB" id="A0A0G0QSD3"/>
<evidence type="ECO:0000256" key="2">
    <source>
        <dbReference type="ARBA" id="ARBA00022980"/>
    </source>
</evidence>
<evidence type="ECO:0000256" key="4">
    <source>
        <dbReference type="ARBA" id="ARBA00035206"/>
    </source>
</evidence>
<keyword evidence="5" id="KW-0699">rRNA-binding</keyword>
<reference evidence="7 8" key="1">
    <citation type="journal article" date="2015" name="Nature">
        <title>rRNA introns, odd ribosomes, and small enigmatic genomes across a large radiation of phyla.</title>
        <authorList>
            <person name="Brown C.T."/>
            <person name="Hug L.A."/>
            <person name="Thomas B.C."/>
            <person name="Sharon I."/>
            <person name="Castelle C.J."/>
            <person name="Singh A."/>
            <person name="Wilkins M.J."/>
            <person name="Williams K.H."/>
            <person name="Banfield J.F."/>
        </authorList>
    </citation>
    <scope>NUCLEOTIDE SEQUENCE [LARGE SCALE GENOMIC DNA]</scope>
</reference>
<dbReference type="SUPFAM" id="SSF50104">
    <property type="entry name" value="Translation proteins SH3-like domain"/>
    <property type="match status" value="1"/>
</dbReference>
<comment type="function">
    <text evidence="5">One of two assembly initiator proteins, it binds directly to the 5'-end of the 23S rRNA, where it nucleates assembly of the 50S subunit.</text>
</comment>
<dbReference type="GO" id="GO:0006412">
    <property type="term" value="P:translation"/>
    <property type="evidence" value="ECO:0007669"/>
    <property type="project" value="UniProtKB-UniRule"/>
</dbReference>
<evidence type="ECO:0000256" key="1">
    <source>
        <dbReference type="ARBA" id="ARBA00010618"/>
    </source>
</evidence>